<dbReference type="Gene3D" id="3.40.50.620">
    <property type="entry name" value="HUPs"/>
    <property type="match status" value="1"/>
</dbReference>
<keyword evidence="2" id="KW-0547">Nucleotide-binding</keyword>
<proteinExistence type="predicted"/>
<organism evidence="2">
    <name type="scientific">mine drainage metagenome</name>
    <dbReference type="NCBI Taxonomy" id="410659"/>
    <lineage>
        <taxon>unclassified sequences</taxon>
        <taxon>metagenomes</taxon>
        <taxon>ecological metagenomes</taxon>
    </lineage>
</organism>
<keyword evidence="2" id="KW-0067">ATP-binding</keyword>
<dbReference type="InterPro" id="IPR002761">
    <property type="entry name" value="Diphthami_syn_dom"/>
</dbReference>
<gene>
    <name evidence="2" type="ORF">GALL_360350</name>
</gene>
<sequence>MTKKTLTKKTLTKKTLLSWSTGKDSAWALHQLRRDPDVEVVGLFSTVNQAFERVAMHGVRVELLRRQAASAGLPLHLIEIPHPCSDADYARVMDAFTAQAKRDGVECFAFGDLFLQDIRHYREQLLHGTGIEPLFPLWGLPTAALAAAMVDGGLRAVLTCVDPRRVPAALCGRDYDAALLAELPAGVDPCGEYGEFHSFAFAGPMFSAPVALTRGATVERDGFVFTDLLPAAALS</sequence>
<protein>
    <submittedName>
        <fullName evidence="2">ATP-binding region</fullName>
    </submittedName>
</protein>
<dbReference type="InterPro" id="IPR014729">
    <property type="entry name" value="Rossmann-like_a/b/a_fold"/>
</dbReference>
<name>A0A1J5QF62_9ZZZZ</name>
<dbReference type="Pfam" id="PF01902">
    <property type="entry name" value="Diphthami_syn_2"/>
    <property type="match status" value="1"/>
</dbReference>
<reference evidence="2" key="1">
    <citation type="submission" date="2016-10" db="EMBL/GenBank/DDBJ databases">
        <title>Sequence of Gallionella enrichment culture.</title>
        <authorList>
            <person name="Poehlein A."/>
            <person name="Muehling M."/>
            <person name="Daniel R."/>
        </authorList>
    </citation>
    <scope>NUCLEOTIDE SEQUENCE</scope>
</reference>
<comment type="caution">
    <text evidence="2">The sequence shown here is derived from an EMBL/GenBank/DDBJ whole genome shotgun (WGS) entry which is preliminary data.</text>
</comment>
<dbReference type="GO" id="GO:0005524">
    <property type="term" value="F:ATP binding"/>
    <property type="evidence" value="ECO:0007669"/>
    <property type="project" value="UniProtKB-KW"/>
</dbReference>
<evidence type="ECO:0000313" key="2">
    <source>
        <dbReference type="EMBL" id="OIQ82182.1"/>
    </source>
</evidence>
<feature type="domain" description="Diphthamide synthase" evidence="1">
    <location>
        <begin position="14"/>
        <end position="211"/>
    </location>
</feature>
<dbReference type="Gene3D" id="3.90.1490.10">
    <property type="entry name" value="putative n-type atp pyrophosphatase, domain 2"/>
    <property type="match status" value="1"/>
</dbReference>
<dbReference type="EMBL" id="MLJW01000833">
    <property type="protein sequence ID" value="OIQ82182.1"/>
    <property type="molecule type" value="Genomic_DNA"/>
</dbReference>
<dbReference type="AlphaFoldDB" id="A0A1J5QF62"/>
<evidence type="ECO:0000259" key="1">
    <source>
        <dbReference type="Pfam" id="PF01902"/>
    </source>
</evidence>
<accession>A0A1J5QF62</accession>
<dbReference type="SUPFAM" id="SSF52402">
    <property type="entry name" value="Adenine nucleotide alpha hydrolases-like"/>
    <property type="match status" value="1"/>
</dbReference>